<dbReference type="AlphaFoldDB" id="A0A8H3WPA0"/>
<name>A0A8H3WPA0_9PEZI</name>
<accession>A0A8H3WPA0</accession>
<organism evidence="1 2">
    <name type="scientific">Colletotrichum asianum</name>
    <dbReference type="NCBI Taxonomy" id="702518"/>
    <lineage>
        <taxon>Eukaryota</taxon>
        <taxon>Fungi</taxon>
        <taxon>Dikarya</taxon>
        <taxon>Ascomycota</taxon>
        <taxon>Pezizomycotina</taxon>
        <taxon>Sordariomycetes</taxon>
        <taxon>Hypocreomycetidae</taxon>
        <taxon>Glomerellales</taxon>
        <taxon>Glomerellaceae</taxon>
        <taxon>Colletotrichum</taxon>
        <taxon>Colletotrichum gloeosporioides species complex</taxon>
    </lineage>
</organism>
<evidence type="ECO:0000313" key="1">
    <source>
        <dbReference type="EMBL" id="KAF0329442.1"/>
    </source>
</evidence>
<dbReference type="EMBL" id="WOWK01000012">
    <property type="protein sequence ID" value="KAF0329442.1"/>
    <property type="molecule type" value="Genomic_DNA"/>
</dbReference>
<gene>
    <name evidence="1" type="ORF">GQ607_003391</name>
</gene>
<sequence length="588" mass="67170">MQTLDRDSAGLAAAHEELVEIDRSLRLILRGQPEPPKDEKAWAIHGTRLRRHNERRRLKAQIPVIRDLIRRRQDLWAVYNDRARPYLSHKGLPDLPREVLGIILSQYDTNGPDRDYTEPVPNRGRDIVQDIQSIRLSCRQLKEEASRLLVPHVSIEMTTDSMEHLEKVIAHPFIGPGVKCLRLILPYYPSEMADSRVVFKQVQIRRQIRLWERTYQPEYFVEDLQVKLDRAYAAYKELHKQQEEMKQSLGESLAQLIRRMPGITQLEIYDEPVTGGLKILGWNASQSPTSGKKLNTSLDFYKDVMDNLTERYTVPFLKWEDYDYLKGDHVLTMEDVGFVRKLLVYLGTAGIKLTRLLIKPSAPKDLSDFKRDDDEKTALQALAENLQHFHFSTGIQKENKLRSGKELTAVSSFMSPLSRMPNLQALAVDFEGMMKARARCTHYTPVLSQTPQRPLKKLALHYVNIKGPTFGTFLANLNSSLDLVIYKCKMVDGTWRELMDTMKELADPARPSGKRLRVLEFTFPSGAEVDSLGSKHFGHIFGWGGGSGRLTGNGEERLSLARAYVLHKCNVVENPLSTPSIVQNLTSD</sequence>
<dbReference type="Proteomes" id="UP000434172">
    <property type="component" value="Unassembled WGS sequence"/>
</dbReference>
<comment type="caution">
    <text evidence="1">The sequence shown here is derived from an EMBL/GenBank/DDBJ whole genome shotgun (WGS) entry which is preliminary data.</text>
</comment>
<protein>
    <submittedName>
        <fullName evidence="1">Uncharacterized protein</fullName>
    </submittedName>
</protein>
<dbReference type="OrthoDB" id="3759773at2759"/>
<keyword evidence="2" id="KW-1185">Reference proteome</keyword>
<evidence type="ECO:0000313" key="2">
    <source>
        <dbReference type="Proteomes" id="UP000434172"/>
    </source>
</evidence>
<reference evidence="1 2" key="1">
    <citation type="submission" date="2019-12" db="EMBL/GenBank/DDBJ databases">
        <title>A genome sequence resource for the geographically widespread anthracnose pathogen Colletotrichum asianum.</title>
        <authorList>
            <person name="Meng Y."/>
        </authorList>
    </citation>
    <scope>NUCLEOTIDE SEQUENCE [LARGE SCALE GENOMIC DNA]</scope>
    <source>
        <strain evidence="1 2">ICMP 18580</strain>
    </source>
</reference>
<proteinExistence type="predicted"/>